<keyword evidence="2" id="KW-0203">Cytokinin biosynthesis</keyword>
<dbReference type="RefSeq" id="WP_188632216.1">
    <property type="nucleotide sequence ID" value="NZ_BMNQ01000011.1"/>
</dbReference>
<dbReference type="NCBIfam" id="TIGR00730">
    <property type="entry name" value="Rossman fold protein, TIGR00730 family"/>
    <property type="match status" value="1"/>
</dbReference>
<gene>
    <name evidence="3" type="ORF">GCM10007063_12290</name>
</gene>
<proteinExistence type="inferred from homology"/>
<keyword evidence="2" id="KW-0378">Hydrolase</keyword>
<dbReference type="Proteomes" id="UP000658382">
    <property type="component" value="Unassembled WGS sequence"/>
</dbReference>
<dbReference type="EC" id="3.2.2.n1" evidence="2"/>
<evidence type="ECO:0000256" key="2">
    <source>
        <dbReference type="RuleBase" id="RU363015"/>
    </source>
</evidence>
<dbReference type="GO" id="GO:0016799">
    <property type="term" value="F:hydrolase activity, hydrolyzing N-glycosyl compounds"/>
    <property type="evidence" value="ECO:0007669"/>
    <property type="project" value="TreeGrafter"/>
</dbReference>
<accession>A0A917UWS0</accession>
<evidence type="ECO:0000313" key="3">
    <source>
        <dbReference type="EMBL" id="GGJ91225.1"/>
    </source>
</evidence>
<keyword evidence="4" id="KW-1185">Reference proteome</keyword>
<reference evidence="3" key="1">
    <citation type="journal article" date="2014" name="Int. J. Syst. Evol. Microbiol.">
        <title>Complete genome sequence of Corynebacterium casei LMG S-19264T (=DSM 44701T), isolated from a smear-ripened cheese.</title>
        <authorList>
            <consortium name="US DOE Joint Genome Institute (JGI-PGF)"/>
            <person name="Walter F."/>
            <person name="Albersmeier A."/>
            <person name="Kalinowski J."/>
            <person name="Ruckert C."/>
        </authorList>
    </citation>
    <scope>NUCLEOTIDE SEQUENCE</scope>
    <source>
        <strain evidence="3">JCM 12580</strain>
    </source>
</reference>
<dbReference type="SUPFAM" id="SSF102405">
    <property type="entry name" value="MCP/YpsA-like"/>
    <property type="match status" value="1"/>
</dbReference>
<sequence>MKRLTVFCGSSTGAHAGYQEGARQLGKALAKRNMTLVYGGASVGMMGVLANAVLENSGEVIGVMPKMLEEREISHPNLSDLLVVETMHERKAKMSELGEGFIALPGGPGTLEEFMEMFTQAQLGAHQKPCGLLNLHHYYDPLINLFNHMADQQFLPENHRSTILVDHDPESLLEKFNTYQPPAVKTYSAKDKQKGRGK</sequence>
<dbReference type="Gene3D" id="3.40.50.450">
    <property type="match status" value="1"/>
</dbReference>
<dbReference type="InterPro" id="IPR031100">
    <property type="entry name" value="LOG_fam"/>
</dbReference>
<dbReference type="GO" id="GO:0009691">
    <property type="term" value="P:cytokinin biosynthetic process"/>
    <property type="evidence" value="ECO:0007669"/>
    <property type="project" value="UniProtKB-UniRule"/>
</dbReference>
<protein>
    <recommendedName>
        <fullName evidence="2">Cytokinin riboside 5'-monophosphate phosphoribohydrolase</fullName>
        <ecNumber evidence="2">3.2.2.n1</ecNumber>
    </recommendedName>
</protein>
<name>A0A917UWS0_9BACI</name>
<dbReference type="EMBL" id="BMNQ01000011">
    <property type="protein sequence ID" value="GGJ91225.1"/>
    <property type="molecule type" value="Genomic_DNA"/>
</dbReference>
<dbReference type="PANTHER" id="PTHR31223">
    <property type="entry name" value="LOG FAMILY PROTEIN YJL055W"/>
    <property type="match status" value="1"/>
</dbReference>
<reference evidence="3" key="2">
    <citation type="submission" date="2020-09" db="EMBL/GenBank/DDBJ databases">
        <authorList>
            <person name="Sun Q."/>
            <person name="Ohkuma M."/>
        </authorList>
    </citation>
    <scope>NUCLEOTIDE SEQUENCE</scope>
    <source>
        <strain evidence="3">JCM 12580</strain>
    </source>
</reference>
<evidence type="ECO:0000313" key="4">
    <source>
        <dbReference type="Proteomes" id="UP000658382"/>
    </source>
</evidence>
<dbReference type="GO" id="GO:0005829">
    <property type="term" value="C:cytosol"/>
    <property type="evidence" value="ECO:0007669"/>
    <property type="project" value="TreeGrafter"/>
</dbReference>
<evidence type="ECO:0000256" key="1">
    <source>
        <dbReference type="ARBA" id="ARBA00006763"/>
    </source>
</evidence>
<dbReference type="PANTHER" id="PTHR31223:SF70">
    <property type="entry name" value="LOG FAMILY PROTEIN YJL055W"/>
    <property type="match status" value="1"/>
</dbReference>
<dbReference type="AlphaFoldDB" id="A0A917UWS0"/>
<comment type="caution">
    <text evidence="3">The sequence shown here is derived from an EMBL/GenBank/DDBJ whole genome shotgun (WGS) entry which is preliminary data.</text>
</comment>
<organism evidence="3 4">
    <name type="scientific">Lentibacillus kapialis</name>
    <dbReference type="NCBI Taxonomy" id="340214"/>
    <lineage>
        <taxon>Bacteria</taxon>
        <taxon>Bacillati</taxon>
        <taxon>Bacillota</taxon>
        <taxon>Bacilli</taxon>
        <taxon>Bacillales</taxon>
        <taxon>Bacillaceae</taxon>
        <taxon>Lentibacillus</taxon>
    </lineage>
</organism>
<dbReference type="Pfam" id="PF03641">
    <property type="entry name" value="Lysine_decarbox"/>
    <property type="match status" value="1"/>
</dbReference>
<comment type="similarity">
    <text evidence="1 2">Belongs to the LOG family.</text>
</comment>
<dbReference type="InterPro" id="IPR005269">
    <property type="entry name" value="LOG"/>
</dbReference>